<dbReference type="PANTHER" id="PTHR24171">
    <property type="entry name" value="ANKYRIN REPEAT DOMAIN-CONTAINING PROTEIN 39-RELATED"/>
    <property type="match status" value="1"/>
</dbReference>
<dbReference type="SMART" id="SM00248">
    <property type="entry name" value="ANK"/>
    <property type="match status" value="3"/>
</dbReference>
<feature type="compositionally biased region" description="Basic and acidic residues" evidence="4">
    <location>
        <begin position="240"/>
        <end position="256"/>
    </location>
</feature>
<gene>
    <name evidence="5" type="ORF">VitviT2T_002818</name>
</gene>
<dbReference type="PANTHER" id="PTHR24171:SF8">
    <property type="entry name" value="BRCA1-ASSOCIATED RING DOMAIN PROTEIN 1"/>
    <property type="match status" value="1"/>
</dbReference>
<proteinExistence type="predicted"/>
<keyword evidence="6" id="KW-1185">Reference proteome</keyword>
<feature type="repeat" description="ANK" evidence="3">
    <location>
        <begin position="41"/>
        <end position="73"/>
    </location>
</feature>
<dbReference type="SUPFAM" id="SSF48403">
    <property type="entry name" value="Ankyrin repeat"/>
    <property type="match status" value="1"/>
</dbReference>
<evidence type="ECO:0000256" key="4">
    <source>
        <dbReference type="SAM" id="MobiDB-lite"/>
    </source>
</evidence>
<organism evidence="5 6">
    <name type="scientific">Vitis vinifera</name>
    <name type="common">Grape</name>
    <dbReference type="NCBI Taxonomy" id="29760"/>
    <lineage>
        <taxon>Eukaryota</taxon>
        <taxon>Viridiplantae</taxon>
        <taxon>Streptophyta</taxon>
        <taxon>Embryophyta</taxon>
        <taxon>Tracheophyta</taxon>
        <taxon>Spermatophyta</taxon>
        <taxon>Magnoliopsida</taxon>
        <taxon>eudicotyledons</taxon>
        <taxon>Gunneridae</taxon>
        <taxon>Pentapetalae</taxon>
        <taxon>rosids</taxon>
        <taxon>Vitales</taxon>
        <taxon>Vitaceae</taxon>
        <taxon>Viteae</taxon>
        <taxon>Vitis</taxon>
    </lineage>
</organism>
<feature type="region of interest" description="Disordered" evidence="4">
    <location>
        <begin position="167"/>
        <end position="258"/>
    </location>
</feature>
<feature type="compositionally biased region" description="Acidic residues" evidence="4">
    <location>
        <begin position="354"/>
        <end position="363"/>
    </location>
</feature>
<keyword evidence="2 3" id="KW-0040">ANK repeat</keyword>
<dbReference type="Gene3D" id="1.25.40.20">
    <property type="entry name" value="Ankyrin repeat-containing domain"/>
    <property type="match status" value="1"/>
</dbReference>
<keyword evidence="1" id="KW-0677">Repeat</keyword>
<feature type="compositionally biased region" description="Basic and acidic residues" evidence="4">
    <location>
        <begin position="167"/>
        <end position="198"/>
    </location>
</feature>
<evidence type="ECO:0000256" key="1">
    <source>
        <dbReference type="ARBA" id="ARBA00022737"/>
    </source>
</evidence>
<dbReference type="PRINTS" id="PR01415">
    <property type="entry name" value="ANKYRIN"/>
</dbReference>
<evidence type="ECO:0000313" key="5">
    <source>
        <dbReference type="EMBL" id="WJZ83109.1"/>
    </source>
</evidence>
<accession>A0ABY9BKK4</accession>
<name>A0ABY9BKK4_VITVI</name>
<dbReference type="InterPro" id="IPR002110">
    <property type="entry name" value="Ankyrin_rpt"/>
</dbReference>
<dbReference type="Pfam" id="PF13857">
    <property type="entry name" value="Ank_5"/>
    <property type="match status" value="1"/>
</dbReference>
<protein>
    <submittedName>
        <fullName evidence="5">Uncharacterized protein</fullName>
    </submittedName>
</protein>
<sequence length="403" mass="43766">MGKERNSEIEDIHNAARSGDLLKLQSICSSNPLAVNSRDKHSRTPLHLAAWAGQTQVVTYLCKHKADVGAAAMDDMGAIHFAAQKGHLEVVRTLLSSGASVKAITRKGMTPLHYAAQGSHLDLAKYLVRKGGSLSAKSKAGKTPLDLAGSEEFRTVLVECERLSRKGDKNVKDKVEESEEPKPSILEKAENSDGKAAADGDGEEHEDTDVKRKADEDSEEHEDTDVKRKADEDGEVQEDTDVKRKADEDGTKEEASKPIASENLGVEICLLPPFVAKFVPGYPDVFISLHGGCQYAGLVSCDGSPSRYQFVDDVTDGCPELGMLLMNELIAPLVPPPKRAKTDPAPKPWHGQDSDDCDGDDDDDSSFLSNTLLTKSFNNRDAWGLDLPLVTGAFFQPWSAFSY</sequence>
<dbReference type="PROSITE" id="PS50297">
    <property type="entry name" value="ANK_REP_REGION"/>
    <property type="match status" value="3"/>
</dbReference>
<feature type="repeat" description="ANK" evidence="3">
    <location>
        <begin position="74"/>
        <end position="106"/>
    </location>
</feature>
<dbReference type="Pfam" id="PF12796">
    <property type="entry name" value="Ank_2"/>
    <property type="match status" value="1"/>
</dbReference>
<evidence type="ECO:0000313" key="6">
    <source>
        <dbReference type="Proteomes" id="UP001227230"/>
    </source>
</evidence>
<feature type="region of interest" description="Disordered" evidence="4">
    <location>
        <begin position="335"/>
        <end position="363"/>
    </location>
</feature>
<evidence type="ECO:0000256" key="2">
    <source>
        <dbReference type="ARBA" id="ARBA00023043"/>
    </source>
</evidence>
<dbReference type="PROSITE" id="PS50088">
    <property type="entry name" value="ANK_REPEAT"/>
    <property type="match status" value="3"/>
</dbReference>
<dbReference type="InterPro" id="IPR036770">
    <property type="entry name" value="Ankyrin_rpt-contain_sf"/>
</dbReference>
<reference evidence="5 6" key="1">
    <citation type="journal article" date="2023" name="Hortic Res">
        <title>The complete reference genome for grapevine (Vitis vinifera L.) genetics and breeding.</title>
        <authorList>
            <person name="Shi X."/>
            <person name="Cao S."/>
            <person name="Wang X."/>
            <person name="Huang S."/>
            <person name="Wang Y."/>
            <person name="Liu Z."/>
            <person name="Liu W."/>
            <person name="Leng X."/>
            <person name="Peng Y."/>
            <person name="Wang N."/>
            <person name="Wang Y."/>
            <person name="Ma Z."/>
            <person name="Xu X."/>
            <person name="Zhang F."/>
            <person name="Xue H."/>
            <person name="Zhong H."/>
            <person name="Wang Y."/>
            <person name="Zhang K."/>
            <person name="Velt A."/>
            <person name="Avia K."/>
            <person name="Holtgrawe D."/>
            <person name="Grimplet J."/>
            <person name="Matus J.T."/>
            <person name="Ware D."/>
            <person name="Wu X."/>
            <person name="Wang H."/>
            <person name="Liu C."/>
            <person name="Fang Y."/>
            <person name="Rustenholz C."/>
            <person name="Cheng Z."/>
            <person name="Xiao H."/>
            <person name="Zhou Y."/>
        </authorList>
    </citation>
    <scope>NUCLEOTIDE SEQUENCE [LARGE SCALE GENOMIC DNA]</scope>
    <source>
        <strain evidence="6">cv. Pinot noir / PN40024</strain>
        <tissue evidence="5">Leaf</tissue>
    </source>
</reference>
<dbReference type="Proteomes" id="UP001227230">
    <property type="component" value="Chromosome 2"/>
</dbReference>
<evidence type="ECO:0000256" key="3">
    <source>
        <dbReference type="PROSITE-ProRule" id="PRU00023"/>
    </source>
</evidence>
<dbReference type="EMBL" id="CP126649">
    <property type="protein sequence ID" value="WJZ83109.1"/>
    <property type="molecule type" value="Genomic_DNA"/>
</dbReference>
<feature type="repeat" description="ANK" evidence="3">
    <location>
        <begin position="107"/>
        <end position="139"/>
    </location>
</feature>